<dbReference type="KEGG" id="hhl:Halha_1024"/>
<dbReference type="AlphaFoldDB" id="L0K8W3"/>
<dbReference type="EMBL" id="CP003359">
    <property type="protein sequence ID" value="AGB40985.1"/>
    <property type="molecule type" value="Genomic_DNA"/>
</dbReference>
<evidence type="ECO:0000313" key="2">
    <source>
        <dbReference type="Proteomes" id="UP000010880"/>
    </source>
</evidence>
<keyword evidence="2" id="KW-1185">Reference proteome</keyword>
<dbReference type="RefSeq" id="WP_015326710.1">
    <property type="nucleotide sequence ID" value="NC_019978.1"/>
</dbReference>
<evidence type="ECO:0008006" key="3">
    <source>
        <dbReference type="Google" id="ProtNLM"/>
    </source>
</evidence>
<accession>L0K8W3</accession>
<dbReference type="HOGENOM" id="CLU_1208404_0_0_9"/>
<name>L0K8W3_HALHC</name>
<reference evidence="2" key="1">
    <citation type="submission" date="2012-02" db="EMBL/GenBank/DDBJ databases">
        <title>The complete genome of Halobacteroides halobius DSM 5150.</title>
        <authorList>
            <person name="Lucas S."/>
            <person name="Copeland A."/>
            <person name="Lapidus A."/>
            <person name="Glavina del Rio T."/>
            <person name="Dalin E."/>
            <person name="Tice H."/>
            <person name="Bruce D."/>
            <person name="Goodwin L."/>
            <person name="Pitluck S."/>
            <person name="Peters L."/>
            <person name="Mikhailova N."/>
            <person name="Gu W."/>
            <person name="Kyrpides N."/>
            <person name="Mavromatis K."/>
            <person name="Ivanova N."/>
            <person name="Brettin T."/>
            <person name="Detter J.C."/>
            <person name="Han C."/>
            <person name="Larimer F."/>
            <person name="Land M."/>
            <person name="Hauser L."/>
            <person name="Markowitz V."/>
            <person name="Cheng J.-F."/>
            <person name="Hugenholtz P."/>
            <person name="Woyke T."/>
            <person name="Wu D."/>
            <person name="Tindall B."/>
            <person name="Pomrenke H."/>
            <person name="Brambilla E."/>
            <person name="Klenk H.-P."/>
            <person name="Eisen J.A."/>
        </authorList>
    </citation>
    <scope>NUCLEOTIDE SEQUENCE [LARGE SCALE GENOMIC DNA]</scope>
    <source>
        <strain evidence="2">ATCC 35273 / DSM 5150 / MD-1</strain>
    </source>
</reference>
<dbReference type="Proteomes" id="UP000010880">
    <property type="component" value="Chromosome"/>
</dbReference>
<evidence type="ECO:0000313" key="1">
    <source>
        <dbReference type="EMBL" id="AGB40985.1"/>
    </source>
</evidence>
<gene>
    <name evidence="1" type="ordered locus">Halha_1024</name>
</gene>
<proteinExistence type="predicted"/>
<dbReference type="OrthoDB" id="2111764at2"/>
<sequence>MHLNKKLASLLIIGLAIICYTTTSYATFTTGTGKHTFKIESFNAGTRLRLQSFLVGFGLSNQSSINFKLTQTNEVKDGEKPIMDFIVPSYKGIGVNHFYLEGPILDIGYQYIPRHPLFVTPDALNAIQVGLKTYRGNVISPKNNGIVQNLNKIYFIAGVLSRSRWENYNFFSSAKFAYDPDETGGWLFNSQIGLEVRIKGNVKGTISYKTIGSAVGSKQGISLGVRVHY</sequence>
<dbReference type="STRING" id="748449.Halha_1024"/>
<protein>
    <recommendedName>
        <fullName evidence="3">Outer membrane protein beta-barrel domain-containing protein</fullName>
    </recommendedName>
</protein>
<organism evidence="1 2">
    <name type="scientific">Halobacteroides halobius (strain ATCC 35273 / DSM 5150 / MD-1)</name>
    <dbReference type="NCBI Taxonomy" id="748449"/>
    <lineage>
        <taxon>Bacteria</taxon>
        <taxon>Bacillati</taxon>
        <taxon>Bacillota</taxon>
        <taxon>Clostridia</taxon>
        <taxon>Halanaerobiales</taxon>
        <taxon>Halobacteroidaceae</taxon>
        <taxon>Halobacteroides</taxon>
    </lineage>
</organism>